<dbReference type="SUPFAM" id="SSF52777">
    <property type="entry name" value="CoA-dependent acyltransferases"/>
    <property type="match status" value="2"/>
</dbReference>
<accession>A0AAE1I9A4</accession>
<dbReference type="Pfam" id="PF00668">
    <property type="entry name" value="Condensation"/>
    <property type="match status" value="1"/>
</dbReference>
<dbReference type="InterPro" id="IPR010071">
    <property type="entry name" value="AA_adenyl_dom"/>
</dbReference>
<dbReference type="GO" id="GO:0043041">
    <property type="term" value="P:amino acid activation for nonribosomal peptide biosynthetic process"/>
    <property type="evidence" value="ECO:0007669"/>
    <property type="project" value="TreeGrafter"/>
</dbReference>
<evidence type="ECO:0000259" key="4">
    <source>
        <dbReference type="PROSITE" id="PS50075"/>
    </source>
</evidence>
<dbReference type="InterPro" id="IPR042099">
    <property type="entry name" value="ANL_N_sf"/>
</dbReference>
<dbReference type="GO" id="GO:0044550">
    <property type="term" value="P:secondary metabolite biosynthetic process"/>
    <property type="evidence" value="ECO:0007669"/>
    <property type="project" value="TreeGrafter"/>
</dbReference>
<feature type="domain" description="Carrier" evidence="4">
    <location>
        <begin position="781"/>
        <end position="857"/>
    </location>
</feature>
<dbReference type="InterPro" id="IPR001242">
    <property type="entry name" value="Condensation_dom"/>
</dbReference>
<dbReference type="PANTHER" id="PTHR45527">
    <property type="entry name" value="NONRIBOSOMAL PEPTIDE SYNTHETASE"/>
    <property type="match status" value="1"/>
</dbReference>
<keyword evidence="1" id="KW-0596">Phosphopantetheine</keyword>
<comment type="caution">
    <text evidence="5">The sequence shown here is derived from an EMBL/GenBank/DDBJ whole genome shotgun (WGS) entry which is preliminary data.</text>
</comment>
<dbReference type="FunFam" id="1.10.1200.10:FF:000005">
    <property type="entry name" value="Nonribosomal peptide synthetase 1"/>
    <property type="match status" value="1"/>
</dbReference>
<evidence type="ECO:0000256" key="1">
    <source>
        <dbReference type="ARBA" id="ARBA00022450"/>
    </source>
</evidence>
<dbReference type="Proteomes" id="UP001273209">
    <property type="component" value="Unassembled WGS sequence"/>
</dbReference>
<keyword evidence="2" id="KW-0597">Phosphoprotein</keyword>
<dbReference type="Gene3D" id="3.40.50.12780">
    <property type="entry name" value="N-terminal domain of ligase-like"/>
    <property type="match status" value="1"/>
</dbReference>
<name>A0AAE1I9A4_9HYPO</name>
<proteinExistence type="predicted"/>
<keyword evidence="6" id="KW-1185">Reference proteome</keyword>
<dbReference type="SUPFAM" id="SSF47336">
    <property type="entry name" value="ACP-like"/>
    <property type="match status" value="1"/>
</dbReference>
<organism evidence="5 6">
    <name type="scientific">Trichoderma aggressivum f. europaeum</name>
    <dbReference type="NCBI Taxonomy" id="173218"/>
    <lineage>
        <taxon>Eukaryota</taxon>
        <taxon>Fungi</taxon>
        <taxon>Dikarya</taxon>
        <taxon>Ascomycota</taxon>
        <taxon>Pezizomycotina</taxon>
        <taxon>Sordariomycetes</taxon>
        <taxon>Hypocreomycetidae</taxon>
        <taxon>Hypocreales</taxon>
        <taxon>Hypocreaceae</taxon>
        <taxon>Trichoderma</taxon>
    </lineage>
</organism>
<evidence type="ECO:0000256" key="3">
    <source>
        <dbReference type="ARBA" id="ARBA00022598"/>
    </source>
</evidence>
<reference evidence="5" key="1">
    <citation type="submission" date="2023-11" db="EMBL/GenBank/DDBJ databases">
        <title>The genome sequences of three competitors of mushroom-forming fungi.</title>
        <authorList>
            <person name="Beijen E."/>
            <person name="Ohm R.A."/>
        </authorList>
    </citation>
    <scope>NUCLEOTIDE SEQUENCE</scope>
    <source>
        <strain evidence="5">CBS 100526</strain>
    </source>
</reference>
<dbReference type="PANTHER" id="PTHR45527:SF16">
    <property type="entry name" value="NONRIBOSOMAL PEPTIDE SYNTHASE ATNA-RELATED"/>
    <property type="match status" value="1"/>
</dbReference>
<dbReference type="InterPro" id="IPR009081">
    <property type="entry name" value="PP-bd_ACP"/>
</dbReference>
<dbReference type="EMBL" id="JAWRVG010000049">
    <property type="protein sequence ID" value="KAK4064148.1"/>
    <property type="molecule type" value="Genomic_DNA"/>
</dbReference>
<dbReference type="InterPro" id="IPR023213">
    <property type="entry name" value="CAT-like_dom_sf"/>
</dbReference>
<dbReference type="Gene3D" id="1.10.1200.10">
    <property type="entry name" value="ACP-like"/>
    <property type="match status" value="1"/>
</dbReference>
<dbReference type="InterPro" id="IPR045851">
    <property type="entry name" value="AMP-bd_C_sf"/>
</dbReference>
<keyword evidence="3" id="KW-0436">Ligase</keyword>
<dbReference type="Gene3D" id="3.30.559.30">
    <property type="entry name" value="Nonribosomal peptide synthetase, condensation domain"/>
    <property type="match status" value="2"/>
</dbReference>
<dbReference type="RefSeq" id="XP_062751900.1">
    <property type="nucleotide sequence ID" value="XM_062904051.1"/>
</dbReference>
<dbReference type="Pfam" id="PF00550">
    <property type="entry name" value="PP-binding"/>
    <property type="match status" value="1"/>
</dbReference>
<evidence type="ECO:0000313" key="6">
    <source>
        <dbReference type="Proteomes" id="UP001273209"/>
    </source>
</evidence>
<dbReference type="InterPro" id="IPR036736">
    <property type="entry name" value="ACP-like_sf"/>
</dbReference>
<dbReference type="InterPro" id="IPR000873">
    <property type="entry name" value="AMP-dep_synth/lig_dom"/>
</dbReference>
<sequence length="1432" mass="157388">MVSPAETTPTCQGWNSSFIFTNEERMVVERGPFSVKSVVLDGAFDYAAITVFCDLNSIPPDLLFKVVWSIIVGFYAGTNDVCFQVELLTARTALRCRLDAAKSIKSLAESLEEVVHDEASAAPSDKTLSNGIFDTSLRISRQDGPSQTSSIKPEAATSNSTQGILLSAHVDVNKATFAVDYPETIWTEQQATRTIKLFSHILAEILANSTLPLKDLGLLPPDDLVEINCWNANQLEHSQVSIHQAVADQTAISPDSQAIYGWDGSLTYRELDTLSSRLAWKLRKLGVEPASTVTFLFPKSKWTIVALLAILKAGGVAVAFSSEYPVERMRHIAEMSNAKLLLVGKGLEDVFELPGVTKFTVDDQSLLSLKDTADEAAHCSLPEMKPSDAAYIQFTSGSTGQPKGIVIEHGSFLANALAHLGPIQLNNNSRTLEFAAHTFDAFLTEVLMTLLAGGCICIPSEEARVNDLTSVINELSVNWIGMTPTLARVLSPADVPGLKTVCLWGEMAPRELIATWADSVELINCYGPSENSVGATIHSFSSGSRNPSCIGRAVKNANAWIVRVDNRNKLAPIGAVGELVLQGPTVARGYLSDPSRTNDKFVTSVPWLDSKDSSPSQRGYFTGDLVRYTSDGQMEFCGRRDTAVKIRGQRVELGEIEHHIIHSDQGYAASSVMVIGTPHMSTETLVAFISETGANSEPASKPGSILQSSSSQVRSRAALLESHLSNVLTRAAVPMLYLPLHWIPSLPSGKVDRQRLLALVASLTDTELAEYSAHSNSIKEAPRGEMESLFAQLWNEILGVDAHVVSRNDNFFYLGGNSILAMRLTVAARKRNISISVDQVLKNPRLADIASLASSIKLDSPETSGSGYLPLSTLSKVLAEDFVNDVVASKLSVSATDIEDVGLATDYQIENLAWSSLKKRGGTNYVTLDFSDSLDPQRLHQACERLVAHHAILRTVYLVHRRRVYQVALKQLPFDIIHSNAQDVVEATSTIMDADLRQPLDIGKALIKFWFIIVDGNVKRLVLRASHLQYDGVALIRWCKELNLAYAAQELGPTPSFAEYSYYAANHDPEGARNFWTRLLAGSSMTRVFNHKEIPWKNVLDGQVDGMIDSSLLQCSPDITVGTVIKAAWALVLAEMARTSDVVFGSVVWGRNAAFPGVEDVSGACIDNIPVRVRITKDMSRLSLLQQVQEQYFEAINFESFQFKRIVQECTDWKPWERLSTLVEYENLGQDTSRFPIDGNKHFTVDEIRPPADRHDITIYSMPLEDKTFIALDFCKAIVDESLAQVMFDRLLAQIKEFKQDINGIVELKSSVAPIPISQGVSDSVDNLESCRTNGAGDANSRIGTSTELRWLRRIVENAWTSILSSREEQLSQYWATKKPFFEVWGNLIAATGLSKWYTAEGFNISMEDVLENPDMASQVELLRLAGNGYGV</sequence>
<dbReference type="PROSITE" id="PS00455">
    <property type="entry name" value="AMP_BINDING"/>
    <property type="match status" value="1"/>
</dbReference>
<dbReference type="CDD" id="cd05918">
    <property type="entry name" value="A_NRPS_SidN3_like"/>
    <property type="match status" value="1"/>
</dbReference>
<dbReference type="GO" id="GO:0005737">
    <property type="term" value="C:cytoplasm"/>
    <property type="evidence" value="ECO:0007669"/>
    <property type="project" value="TreeGrafter"/>
</dbReference>
<evidence type="ECO:0000313" key="5">
    <source>
        <dbReference type="EMBL" id="KAK4064148.1"/>
    </source>
</evidence>
<dbReference type="GO" id="GO:0016874">
    <property type="term" value="F:ligase activity"/>
    <property type="evidence" value="ECO:0007669"/>
    <property type="project" value="UniProtKB-KW"/>
</dbReference>
<dbReference type="SUPFAM" id="SSF56801">
    <property type="entry name" value="Acetyl-CoA synthetase-like"/>
    <property type="match status" value="1"/>
</dbReference>
<dbReference type="InterPro" id="IPR020845">
    <property type="entry name" value="AMP-binding_CS"/>
</dbReference>
<dbReference type="Gene3D" id="3.30.300.30">
    <property type="match status" value="1"/>
</dbReference>
<protein>
    <recommendedName>
        <fullName evidence="4">Carrier domain-containing protein</fullName>
    </recommendedName>
</protein>
<dbReference type="Pfam" id="PF00501">
    <property type="entry name" value="AMP-binding"/>
    <property type="match status" value="1"/>
</dbReference>
<dbReference type="NCBIfam" id="TIGR01733">
    <property type="entry name" value="AA-adenyl-dom"/>
    <property type="match status" value="1"/>
</dbReference>
<dbReference type="GeneID" id="87923955"/>
<dbReference type="GO" id="GO:0031177">
    <property type="term" value="F:phosphopantetheine binding"/>
    <property type="evidence" value="ECO:0007669"/>
    <property type="project" value="TreeGrafter"/>
</dbReference>
<dbReference type="PROSITE" id="PS50075">
    <property type="entry name" value="CARRIER"/>
    <property type="match status" value="1"/>
</dbReference>
<dbReference type="Gene3D" id="3.30.559.10">
    <property type="entry name" value="Chloramphenicol acetyltransferase-like domain"/>
    <property type="match status" value="1"/>
</dbReference>
<evidence type="ECO:0000256" key="2">
    <source>
        <dbReference type="ARBA" id="ARBA00022553"/>
    </source>
</evidence>
<gene>
    <name evidence="5" type="ORF">Triagg1_9127</name>
</gene>